<sequence length="69" mass="7765">MSCSNVSSRDQSRSHGSPVDSTPLRLDDAGRLCAEVSVRRLEAAETMRPEETSEETEVEKHEFILLKLF</sequence>
<keyword evidence="3" id="KW-1185">Reference proteome</keyword>
<comment type="caution">
    <text evidence="2">The sequence shown here is derived from an EMBL/GenBank/DDBJ whole genome shotgun (WGS) entry which is preliminary data.</text>
</comment>
<evidence type="ECO:0000256" key="1">
    <source>
        <dbReference type="SAM" id="MobiDB-lite"/>
    </source>
</evidence>
<proteinExistence type="predicted"/>
<protein>
    <submittedName>
        <fullName evidence="2">Uncharacterized protein</fullName>
    </submittedName>
</protein>
<name>A0A4Z2E534_9TELE</name>
<evidence type="ECO:0000313" key="2">
    <source>
        <dbReference type="EMBL" id="TNN23700.1"/>
    </source>
</evidence>
<evidence type="ECO:0000313" key="3">
    <source>
        <dbReference type="Proteomes" id="UP000314294"/>
    </source>
</evidence>
<feature type="region of interest" description="Disordered" evidence="1">
    <location>
        <begin position="1"/>
        <end position="26"/>
    </location>
</feature>
<reference evidence="2 3" key="1">
    <citation type="submission" date="2019-03" db="EMBL/GenBank/DDBJ databases">
        <title>First draft genome of Liparis tanakae, snailfish: a comprehensive survey of snailfish specific genes.</title>
        <authorList>
            <person name="Kim W."/>
            <person name="Song I."/>
            <person name="Jeong J.-H."/>
            <person name="Kim D."/>
            <person name="Kim S."/>
            <person name="Ryu S."/>
            <person name="Song J.Y."/>
            <person name="Lee S.K."/>
        </authorList>
    </citation>
    <scope>NUCLEOTIDE SEQUENCE [LARGE SCALE GENOMIC DNA]</scope>
    <source>
        <tissue evidence="2">Muscle</tissue>
    </source>
</reference>
<dbReference type="AlphaFoldDB" id="A0A4Z2E534"/>
<accession>A0A4Z2E534</accession>
<dbReference type="Proteomes" id="UP000314294">
    <property type="component" value="Unassembled WGS sequence"/>
</dbReference>
<gene>
    <name evidence="2" type="ORF">EYF80_066178</name>
</gene>
<organism evidence="2 3">
    <name type="scientific">Liparis tanakae</name>
    <name type="common">Tanaka's snailfish</name>
    <dbReference type="NCBI Taxonomy" id="230148"/>
    <lineage>
        <taxon>Eukaryota</taxon>
        <taxon>Metazoa</taxon>
        <taxon>Chordata</taxon>
        <taxon>Craniata</taxon>
        <taxon>Vertebrata</taxon>
        <taxon>Euteleostomi</taxon>
        <taxon>Actinopterygii</taxon>
        <taxon>Neopterygii</taxon>
        <taxon>Teleostei</taxon>
        <taxon>Neoteleostei</taxon>
        <taxon>Acanthomorphata</taxon>
        <taxon>Eupercaria</taxon>
        <taxon>Perciformes</taxon>
        <taxon>Cottioidei</taxon>
        <taxon>Cottales</taxon>
        <taxon>Liparidae</taxon>
        <taxon>Liparis</taxon>
    </lineage>
</organism>
<dbReference type="EMBL" id="SRLO01017615">
    <property type="protein sequence ID" value="TNN23700.1"/>
    <property type="molecule type" value="Genomic_DNA"/>
</dbReference>